<evidence type="ECO:0000259" key="1">
    <source>
        <dbReference type="Pfam" id="PF14301"/>
    </source>
</evidence>
<evidence type="ECO:0000313" key="3">
    <source>
        <dbReference type="Proteomes" id="UP000298125"/>
    </source>
</evidence>
<dbReference type="RefSeq" id="WP_135581163.1">
    <property type="nucleotide sequence ID" value="NZ_RQGA01000018.1"/>
</dbReference>
<dbReference type="Pfam" id="PF14301">
    <property type="entry name" value="DUF4376"/>
    <property type="match status" value="1"/>
</dbReference>
<keyword evidence="3" id="KW-1185">Reference proteome</keyword>
<accession>A0A4R9JCD9</accession>
<name>A0A4R9JCD9_9LEPT</name>
<comment type="caution">
    <text evidence="2">The sequence shown here is derived from an EMBL/GenBank/DDBJ whole genome shotgun (WGS) entry which is preliminary data.</text>
</comment>
<gene>
    <name evidence="2" type="ORF">EHQ49_17650</name>
</gene>
<proteinExistence type="predicted"/>
<protein>
    <recommendedName>
        <fullName evidence="1">DUF4376 domain-containing protein</fullName>
    </recommendedName>
</protein>
<dbReference type="OrthoDB" id="333936at2"/>
<dbReference type="AlphaFoldDB" id="A0A4R9JCD9"/>
<evidence type="ECO:0000313" key="2">
    <source>
        <dbReference type="EMBL" id="TGL35601.1"/>
    </source>
</evidence>
<reference evidence="2" key="1">
    <citation type="journal article" date="2019" name="PLoS Negl. Trop. Dis.">
        <title>Revisiting the worldwide diversity of Leptospira species in the environment.</title>
        <authorList>
            <person name="Vincent A.T."/>
            <person name="Schiettekatte O."/>
            <person name="Bourhy P."/>
            <person name="Veyrier F.J."/>
            <person name="Picardeau M."/>
        </authorList>
    </citation>
    <scope>NUCLEOTIDE SEQUENCE [LARGE SCALE GENOMIC DNA]</scope>
    <source>
        <strain evidence="2">201702692</strain>
    </source>
</reference>
<organism evidence="2 3">
    <name type="scientific">Leptospira perdikensis</name>
    <dbReference type="NCBI Taxonomy" id="2484948"/>
    <lineage>
        <taxon>Bacteria</taxon>
        <taxon>Pseudomonadati</taxon>
        <taxon>Spirochaetota</taxon>
        <taxon>Spirochaetia</taxon>
        <taxon>Leptospirales</taxon>
        <taxon>Leptospiraceae</taxon>
        <taxon>Leptospira</taxon>
    </lineage>
</organism>
<dbReference type="EMBL" id="RQGA01000018">
    <property type="protein sequence ID" value="TGL35601.1"/>
    <property type="molecule type" value="Genomic_DNA"/>
</dbReference>
<dbReference type="InterPro" id="IPR025484">
    <property type="entry name" value="DUF4376"/>
</dbReference>
<dbReference type="Proteomes" id="UP000298125">
    <property type="component" value="Unassembled WGS sequence"/>
</dbReference>
<feature type="domain" description="DUF4376" evidence="1">
    <location>
        <begin position="118"/>
        <end position="197"/>
    </location>
</feature>
<sequence length="222" mass="26303">MKNVTIRNKEDLIISDLNLYEDPTEFIEFNVANNTWGRPERVVREKILIENSFSFLDEIYDEADVISRKEEIIDGESVNFVTLKADYTIFVVDYLPSTEELIHDIKIRILKHAEAVCEEGVQFLNYQFQAREIDCTRMNNSLKKIEIGGVWRGTWRDRNNEWKELTFNQFEELALKAGDFCEDIFRIARELIDELSNLPFEDLRNYDLFANWNFLINDLEVP</sequence>